<evidence type="ECO:0000313" key="2">
    <source>
        <dbReference type="EMBL" id="CAE7883920.1"/>
    </source>
</evidence>
<gene>
    <name evidence="2" type="ORF">SNEC2469_LOCUS29122</name>
</gene>
<sequence length="274" mass="30226">MAQLPAVWEAVRAFRERSLRGMNLLRGVVLKGHGLSPVVVGNIECCRLNSDVLATILKIMADEGCIFIPKVFLLQGACLEFHRHAGYPDALSLGQAAYGDGWGLKRQLNFLKRKWMRKQTPRDRAVRKLVAEFDRAYGKLRQAVGDRIARALRARGDEDDDDDVDPEADVDSDQPRNADGPSSKNDEAPVASISEEMEPTLASTSAALPDEVTPAPVPEEGAAVNPDPEAHEEALAGNPDPKSHEEALMPREPTRNDLEQQLRILELKLEAKRL</sequence>
<dbReference type="EMBL" id="CAJNJA010064720">
    <property type="protein sequence ID" value="CAE7883920.1"/>
    <property type="molecule type" value="Genomic_DNA"/>
</dbReference>
<evidence type="ECO:0000313" key="3">
    <source>
        <dbReference type="Proteomes" id="UP000601435"/>
    </source>
</evidence>
<proteinExistence type="predicted"/>
<organism evidence="2 3">
    <name type="scientific">Symbiodinium necroappetens</name>
    <dbReference type="NCBI Taxonomy" id="1628268"/>
    <lineage>
        <taxon>Eukaryota</taxon>
        <taxon>Sar</taxon>
        <taxon>Alveolata</taxon>
        <taxon>Dinophyceae</taxon>
        <taxon>Suessiales</taxon>
        <taxon>Symbiodiniaceae</taxon>
        <taxon>Symbiodinium</taxon>
    </lineage>
</organism>
<protein>
    <submittedName>
        <fullName evidence="2">Uncharacterized protein</fullName>
    </submittedName>
</protein>
<name>A0A813AWE5_9DINO</name>
<feature type="region of interest" description="Disordered" evidence="1">
    <location>
        <begin position="155"/>
        <end position="257"/>
    </location>
</feature>
<reference evidence="2" key="1">
    <citation type="submission" date="2021-02" db="EMBL/GenBank/DDBJ databases">
        <authorList>
            <person name="Dougan E. K."/>
            <person name="Rhodes N."/>
            <person name="Thang M."/>
            <person name="Chan C."/>
        </authorList>
    </citation>
    <scope>NUCLEOTIDE SEQUENCE</scope>
</reference>
<dbReference type="AlphaFoldDB" id="A0A813AWE5"/>
<comment type="caution">
    <text evidence="2">The sequence shown here is derived from an EMBL/GenBank/DDBJ whole genome shotgun (WGS) entry which is preliminary data.</text>
</comment>
<evidence type="ECO:0000256" key="1">
    <source>
        <dbReference type="SAM" id="MobiDB-lite"/>
    </source>
</evidence>
<feature type="compositionally biased region" description="Basic and acidic residues" evidence="1">
    <location>
        <begin position="241"/>
        <end position="257"/>
    </location>
</feature>
<keyword evidence="3" id="KW-1185">Reference proteome</keyword>
<dbReference type="Proteomes" id="UP000601435">
    <property type="component" value="Unassembled WGS sequence"/>
</dbReference>
<feature type="compositionally biased region" description="Acidic residues" evidence="1">
    <location>
        <begin position="157"/>
        <end position="172"/>
    </location>
</feature>
<accession>A0A813AWE5</accession>